<dbReference type="InterPro" id="IPR003594">
    <property type="entry name" value="HATPase_dom"/>
</dbReference>
<evidence type="ECO:0000256" key="1">
    <source>
        <dbReference type="ARBA" id="ARBA00000085"/>
    </source>
</evidence>
<comment type="catalytic activity">
    <reaction evidence="1">
        <text>ATP + protein L-histidine = ADP + protein N-phospho-L-histidine.</text>
        <dbReference type="EC" id="2.7.13.3"/>
    </reaction>
</comment>
<dbReference type="CDD" id="cd00075">
    <property type="entry name" value="HATPase"/>
    <property type="match status" value="1"/>
</dbReference>
<dbReference type="SUPFAM" id="SSF55874">
    <property type="entry name" value="ATPase domain of HSP90 chaperone/DNA topoisomerase II/histidine kinase"/>
    <property type="match status" value="1"/>
</dbReference>
<dbReference type="AlphaFoldDB" id="A0A9X1WBK5"/>
<dbReference type="GO" id="GO:0000155">
    <property type="term" value="F:phosphorelay sensor kinase activity"/>
    <property type="evidence" value="ECO:0007669"/>
    <property type="project" value="InterPro"/>
</dbReference>
<dbReference type="InterPro" id="IPR003661">
    <property type="entry name" value="HisK_dim/P_dom"/>
</dbReference>
<dbReference type="InterPro" id="IPR005467">
    <property type="entry name" value="His_kinase_dom"/>
</dbReference>
<reference evidence="5" key="1">
    <citation type="submission" date="2021-11" db="EMBL/GenBank/DDBJ databases">
        <title>Vibrio ZSDE26 sp. nov. and Vibrio ZSDZ34 sp. nov., isolated from coastal seawater in Qingdao.</title>
        <authorList>
            <person name="Zhang P."/>
        </authorList>
    </citation>
    <scope>NUCLEOTIDE SEQUENCE</scope>
    <source>
        <strain evidence="5">ZSDZ34</strain>
    </source>
</reference>
<dbReference type="CDD" id="cd00082">
    <property type="entry name" value="HisKA"/>
    <property type="match status" value="1"/>
</dbReference>
<keyword evidence="5" id="KW-0808">Transferase</keyword>
<accession>A0A9X1WBK5</accession>
<keyword evidence="5" id="KW-0418">Kinase</keyword>
<gene>
    <name evidence="5" type="ORF">LNL84_12065</name>
</gene>
<evidence type="ECO:0000313" key="5">
    <source>
        <dbReference type="EMBL" id="MCJ2377568.1"/>
    </source>
</evidence>
<name>A0A9X1WBK5_9VIBR</name>
<dbReference type="Pfam" id="PF02518">
    <property type="entry name" value="HATPase_c"/>
    <property type="match status" value="1"/>
</dbReference>
<dbReference type="Proteomes" id="UP001139488">
    <property type="component" value="Unassembled WGS sequence"/>
</dbReference>
<keyword evidence="3" id="KW-0597">Phosphoprotein</keyword>
<evidence type="ECO:0000256" key="3">
    <source>
        <dbReference type="ARBA" id="ARBA00022553"/>
    </source>
</evidence>
<dbReference type="EMBL" id="JAJNNZ010000008">
    <property type="protein sequence ID" value="MCJ2377568.1"/>
    <property type="molecule type" value="Genomic_DNA"/>
</dbReference>
<sequence length="403" mass="45759">MLALTNQRVGYALSSSSLLFTCFSLYLVFSENTRLEQHLMSFKTIAQQYYPLVENNIHHPTPYISAYYDEKALPRHIAKELPFTKEKVSYINRYSDHGLLVFHSSFQLHSGKEITLYLVISNRALELGDGNWDSMLSLSLVLMIFLIYFLRRSLQTVFDDLMSPISTLTDQLVDGRDSNFSVAEHSVDEIQRLTMHLNRYKQIKERLAKQEMMFAKYASHELKTPISVVLGAASLQSMKQDRDFQIKQQQRIIQAAESMHATVEVLLNIVKQENAIDASNIRKLNNSDVCVNKYKDTLSDDVSLVVFVKPNCQTNLPKAVLNMVLDNLINNAIRVTTQGSITVTLEDDFITVIDSGCGLTASTETEHGLGLLIVRRLCQSYHWSFSLTNNQGKGCCAKLVRLQ</sequence>
<dbReference type="Pfam" id="PF00512">
    <property type="entry name" value="HisKA"/>
    <property type="match status" value="1"/>
</dbReference>
<dbReference type="SMART" id="SM00388">
    <property type="entry name" value="HisKA"/>
    <property type="match status" value="1"/>
</dbReference>
<dbReference type="Gene3D" id="1.10.287.130">
    <property type="match status" value="1"/>
</dbReference>
<dbReference type="EC" id="2.7.13.3" evidence="2"/>
<protein>
    <recommendedName>
        <fullName evidence="2">histidine kinase</fullName>
        <ecNumber evidence="2">2.7.13.3</ecNumber>
    </recommendedName>
</protein>
<dbReference type="PANTHER" id="PTHR43547">
    <property type="entry name" value="TWO-COMPONENT HISTIDINE KINASE"/>
    <property type="match status" value="1"/>
</dbReference>
<dbReference type="InterPro" id="IPR036890">
    <property type="entry name" value="HATPase_C_sf"/>
</dbReference>
<comment type="caution">
    <text evidence="5">The sequence shown here is derived from an EMBL/GenBank/DDBJ whole genome shotgun (WGS) entry which is preliminary data.</text>
</comment>
<evidence type="ECO:0000256" key="2">
    <source>
        <dbReference type="ARBA" id="ARBA00012438"/>
    </source>
</evidence>
<evidence type="ECO:0000259" key="4">
    <source>
        <dbReference type="PROSITE" id="PS50109"/>
    </source>
</evidence>
<dbReference type="InterPro" id="IPR036097">
    <property type="entry name" value="HisK_dim/P_sf"/>
</dbReference>
<dbReference type="Gene3D" id="3.30.565.10">
    <property type="entry name" value="Histidine kinase-like ATPase, C-terminal domain"/>
    <property type="match status" value="1"/>
</dbReference>
<proteinExistence type="predicted"/>
<dbReference type="PANTHER" id="PTHR43547:SF11">
    <property type="entry name" value="HISTIDINE KINASE"/>
    <property type="match status" value="1"/>
</dbReference>
<dbReference type="SUPFAM" id="SSF47384">
    <property type="entry name" value="Homodimeric domain of signal transducing histidine kinase"/>
    <property type="match status" value="1"/>
</dbReference>
<dbReference type="PROSITE" id="PS50109">
    <property type="entry name" value="HIS_KIN"/>
    <property type="match status" value="1"/>
</dbReference>
<evidence type="ECO:0000313" key="6">
    <source>
        <dbReference type="Proteomes" id="UP001139488"/>
    </source>
</evidence>
<keyword evidence="6" id="KW-1185">Reference proteome</keyword>
<organism evidence="5 6">
    <name type="scientific">Vibrio gelatinilyticus</name>
    <dbReference type="NCBI Taxonomy" id="2893468"/>
    <lineage>
        <taxon>Bacteria</taxon>
        <taxon>Pseudomonadati</taxon>
        <taxon>Pseudomonadota</taxon>
        <taxon>Gammaproteobacteria</taxon>
        <taxon>Vibrionales</taxon>
        <taxon>Vibrionaceae</taxon>
        <taxon>Vibrio</taxon>
    </lineage>
</organism>
<feature type="domain" description="Histidine kinase" evidence="4">
    <location>
        <begin position="217"/>
        <end position="394"/>
    </location>
</feature>
<dbReference type="SMART" id="SM00387">
    <property type="entry name" value="HATPase_c"/>
    <property type="match status" value="1"/>
</dbReference>
<dbReference type="RefSeq" id="WP_244357680.1">
    <property type="nucleotide sequence ID" value="NZ_JAJNNZ010000008.1"/>
</dbReference>